<evidence type="ECO:0000259" key="26">
    <source>
        <dbReference type="PROSITE" id="PS50850"/>
    </source>
</evidence>
<evidence type="ECO:0000256" key="17">
    <source>
        <dbReference type="ARBA" id="ARBA00023128"/>
    </source>
</evidence>
<evidence type="ECO:0000256" key="19">
    <source>
        <dbReference type="ARBA" id="ARBA00023146"/>
    </source>
</evidence>
<evidence type="ECO:0000256" key="4">
    <source>
        <dbReference type="ARBA" id="ARBA00005594"/>
    </source>
</evidence>
<dbReference type="SUPFAM" id="SSF52374">
    <property type="entry name" value="Nucleotidylyl transferase"/>
    <property type="match status" value="1"/>
</dbReference>
<dbReference type="InterPro" id="IPR056411">
    <property type="entry name" value="CysS_C"/>
</dbReference>
<comment type="subcellular location">
    <subcellularLocation>
        <location evidence="2">Mitochondrion</location>
    </subcellularLocation>
    <subcellularLocation>
        <location evidence="3">Plastid</location>
        <location evidence="3">Chloroplast membrane</location>
        <topology evidence="3">Multi-pass membrane protein</topology>
    </subcellularLocation>
</comment>
<dbReference type="InterPro" id="IPR024909">
    <property type="entry name" value="Cys-tRNA/MSH_ligase"/>
</dbReference>
<feature type="region of interest" description="Disordered" evidence="24">
    <location>
        <begin position="585"/>
        <end position="624"/>
    </location>
</feature>
<keyword evidence="7" id="KW-0436">Ligase</keyword>
<feature type="compositionally biased region" description="Pro residues" evidence="24">
    <location>
        <begin position="591"/>
        <end position="601"/>
    </location>
</feature>
<dbReference type="InterPro" id="IPR015803">
    <property type="entry name" value="Cys-tRNA-ligase"/>
</dbReference>
<dbReference type="GO" id="GO:0005315">
    <property type="term" value="F:phosphate transmembrane transporter activity"/>
    <property type="evidence" value="ECO:0007669"/>
    <property type="project" value="UniProtKB-ARBA"/>
</dbReference>
<dbReference type="EC" id="6.1.1.16" evidence="5"/>
<keyword evidence="8" id="KW-0934">Plastid</keyword>
<evidence type="ECO:0000256" key="9">
    <source>
        <dbReference type="ARBA" id="ARBA00022692"/>
    </source>
</evidence>
<keyword evidence="14" id="KW-0648">Protein biosynthesis</keyword>
<dbReference type="PRINTS" id="PR00983">
    <property type="entry name" value="TRNASYNTHCYS"/>
</dbReference>
<dbReference type="InterPro" id="IPR014729">
    <property type="entry name" value="Rossmann-like_a/b/a_fold"/>
</dbReference>
<comment type="cofactor">
    <cofactor evidence="1">
        <name>Zn(2+)</name>
        <dbReference type="ChEBI" id="CHEBI:29105"/>
    </cofactor>
</comment>
<evidence type="ECO:0000256" key="8">
    <source>
        <dbReference type="ARBA" id="ARBA00022640"/>
    </source>
</evidence>
<dbReference type="GO" id="GO:0006423">
    <property type="term" value="P:cysteinyl-tRNA aminoacylation"/>
    <property type="evidence" value="ECO:0007669"/>
    <property type="project" value="InterPro"/>
</dbReference>
<dbReference type="CDD" id="cd00672">
    <property type="entry name" value="CysRS_core"/>
    <property type="match status" value="1"/>
</dbReference>
<dbReference type="FunFam" id="1.20.1250.20:FF:000272">
    <property type="entry name" value="Probable anion transporter 6, chloroplastic"/>
    <property type="match status" value="1"/>
</dbReference>
<dbReference type="Gene3D" id="3.40.50.620">
    <property type="entry name" value="HUPs"/>
    <property type="match status" value="1"/>
</dbReference>
<dbReference type="Gene3D" id="1.20.1250.20">
    <property type="entry name" value="MFS general substrate transporter like domains"/>
    <property type="match status" value="2"/>
</dbReference>
<keyword evidence="16 25" id="KW-1133">Transmembrane helix</keyword>
<evidence type="ECO:0000256" key="12">
    <source>
        <dbReference type="ARBA" id="ARBA00022833"/>
    </source>
</evidence>
<dbReference type="InterPro" id="IPR020846">
    <property type="entry name" value="MFS_dom"/>
</dbReference>
<comment type="function">
    <text evidence="23">Nuclear genome-encoded factor required for normal assembly of chloroplast polysomes.</text>
</comment>
<keyword evidence="19" id="KW-0030">Aminoacyl-tRNA synthetase</keyword>
<dbReference type="FunFam" id="3.40.50.620:FF:000009">
    <property type="entry name" value="Cysteine--tRNA ligase"/>
    <property type="match status" value="1"/>
</dbReference>
<evidence type="ECO:0000256" key="20">
    <source>
        <dbReference type="ARBA" id="ARBA00024362"/>
    </source>
</evidence>
<dbReference type="NCBIfam" id="TIGR00435">
    <property type="entry name" value="cysS"/>
    <property type="match status" value="1"/>
</dbReference>
<name>A0A6V7NX14_ANACO</name>
<keyword evidence="15" id="KW-0809">Transit peptide</keyword>
<evidence type="ECO:0000256" key="14">
    <source>
        <dbReference type="ARBA" id="ARBA00022917"/>
    </source>
</evidence>
<accession>A0A6V7NX14</accession>
<feature type="transmembrane region" description="Helical" evidence="25">
    <location>
        <begin position="990"/>
        <end position="1010"/>
    </location>
</feature>
<dbReference type="GO" id="GO:0005739">
    <property type="term" value="C:mitochondrion"/>
    <property type="evidence" value="ECO:0007669"/>
    <property type="project" value="UniProtKB-SubCell"/>
</dbReference>
<evidence type="ECO:0000256" key="16">
    <source>
        <dbReference type="ARBA" id="ARBA00022989"/>
    </source>
</evidence>
<dbReference type="HAMAP" id="MF_00041">
    <property type="entry name" value="Cys_tRNA_synth"/>
    <property type="match status" value="1"/>
</dbReference>
<evidence type="ECO:0000256" key="13">
    <source>
        <dbReference type="ARBA" id="ARBA00022840"/>
    </source>
</evidence>
<dbReference type="InterPro" id="IPR032678">
    <property type="entry name" value="tRNA-synt_1_cat_dom"/>
</dbReference>
<evidence type="ECO:0000256" key="22">
    <source>
        <dbReference type="ARBA" id="ARBA00047398"/>
    </source>
</evidence>
<feature type="transmembrane region" description="Helical" evidence="25">
    <location>
        <begin position="962"/>
        <end position="984"/>
    </location>
</feature>
<dbReference type="GO" id="GO:0031969">
    <property type="term" value="C:chloroplast membrane"/>
    <property type="evidence" value="ECO:0007669"/>
    <property type="project" value="UniProtKB-SubCell"/>
</dbReference>
<evidence type="ECO:0000256" key="15">
    <source>
        <dbReference type="ARBA" id="ARBA00022946"/>
    </source>
</evidence>
<dbReference type="InterPro" id="IPR044777">
    <property type="entry name" value="SLC17A9-like"/>
</dbReference>
<evidence type="ECO:0000256" key="6">
    <source>
        <dbReference type="ARBA" id="ARBA00022528"/>
    </source>
</evidence>
<dbReference type="GO" id="GO:0046872">
    <property type="term" value="F:metal ion binding"/>
    <property type="evidence" value="ECO:0007669"/>
    <property type="project" value="UniProtKB-KW"/>
</dbReference>
<evidence type="ECO:0000256" key="5">
    <source>
        <dbReference type="ARBA" id="ARBA00012832"/>
    </source>
</evidence>
<dbReference type="Pfam" id="PF01406">
    <property type="entry name" value="tRNA-synt_1e"/>
    <property type="match status" value="1"/>
</dbReference>
<evidence type="ECO:0000256" key="7">
    <source>
        <dbReference type="ARBA" id="ARBA00022598"/>
    </source>
</evidence>
<dbReference type="Pfam" id="PF07690">
    <property type="entry name" value="MFS_1"/>
    <property type="match status" value="1"/>
</dbReference>
<keyword evidence="9 25" id="KW-0812">Transmembrane</keyword>
<evidence type="ECO:0000256" key="18">
    <source>
        <dbReference type="ARBA" id="ARBA00023136"/>
    </source>
</evidence>
<dbReference type="AlphaFoldDB" id="A0A6V7NX14"/>
<evidence type="ECO:0000256" key="11">
    <source>
        <dbReference type="ARBA" id="ARBA00022741"/>
    </source>
</evidence>
<reference evidence="27" key="1">
    <citation type="submission" date="2020-07" db="EMBL/GenBank/DDBJ databases">
        <authorList>
            <person name="Lin J."/>
        </authorList>
    </citation>
    <scope>NUCLEOTIDE SEQUENCE</scope>
</reference>
<dbReference type="PANTHER" id="PTHR10890">
    <property type="entry name" value="CYSTEINYL-TRNA SYNTHETASE"/>
    <property type="match status" value="1"/>
</dbReference>
<dbReference type="EMBL" id="LR862142">
    <property type="protein sequence ID" value="CAD1823109.1"/>
    <property type="molecule type" value="Genomic_DNA"/>
</dbReference>
<evidence type="ECO:0000256" key="25">
    <source>
        <dbReference type="SAM" id="Phobius"/>
    </source>
</evidence>
<keyword evidence="6" id="KW-0150">Chloroplast</keyword>
<keyword evidence="12" id="KW-0862">Zinc</keyword>
<keyword evidence="11" id="KW-0547">Nucleotide-binding</keyword>
<feature type="transmembrane region" description="Helical" evidence="25">
    <location>
        <begin position="1052"/>
        <end position="1075"/>
    </location>
</feature>
<feature type="transmembrane region" description="Helical" evidence="25">
    <location>
        <begin position="778"/>
        <end position="807"/>
    </location>
</feature>
<dbReference type="InterPro" id="IPR009080">
    <property type="entry name" value="tRNAsynth_Ia_anticodon-bd"/>
</dbReference>
<dbReference type="Gene3D" id="1.20.120.1910">
    <property type="entry name" value="Cysteine-tRNA ligase, C-terminal anti-codon recognition domain"/>
    <property type="match status" value="1"/>
</dbReference>
<evidence type="ECO:0000256" key="21">
    <source>
        <dbReference type="ARBA" id="ARBA00031499"/>
    </source>
</evidence>
<evidence type="ECO:0000256" key="10">
    <source>
        <dbReference type="ARBA" id="ARBA00022723"/>
    </source>
</evidence>
<keyword evidence="17" id="KW-0496">Mitochondrion</keyword>
<feature type="compositionally biased region" description="Low complexity" evidence="24">
    <location>
        <begin position="613"/>
        <end position="624"/>
    </location>
</feature>
<keyword evidence="18 25" id="KW-0472">Membrane</keyword>
<evidence type="ECO:0000313" key="27">
    <source>
        <dbReference type="EMBL" id="CAD1823109.1"/>
    </source>
</evidence>
<dbReference type="PANTHER" id="PTHR10890:SF25">
    <property type="entry name" value="CYSTEINE--TRNA LIGASE, CHLOROPLASTIC_MITOCHONDRIAL"/>
    <property type="match status" value="1"/>
</dbReference>
<organism evidence="27">
    <name type="scientific">Ananas comosus var. bracteatus</name>
    <name type="common">red pineapple</name>
    <dbReference type="NCBI Taxonomy" id="296719"/>
    <lineage>
        <taxon>Eukaryota</taxon>
        <taxon>Viridiplantae</taxon>
        <taxon>Streptophyta</taxon>
        <taxon>Embryophyta</taxon>
        <taxon>Tracheophyta</taxon>
        <taxon>Spermatophyta</taxon>
        <taxon>Magnoliopsida</taxon>
        <taxon>Liliopsida</taxon>
        <taxon>Poales</taxon>
        <taxon>Bromeliaceae</taxon>
        <taxon>Bromelioideae</taxon>
        <taxon>Ananas</taxon>
    </lineage>
</organism>
<evidence type="ECO:0000256" key="24">
    <source>
        <dbReference type="SAM" id="MobiDB-lite"/>
    </source>
</evidence>
<keyword evidence="13" id="KW-0067">ATP-binding</keyword>
<comment type="similarity">
    <text evidence="20">Belongs to the major facilitator superfamily. Sodium/anion cotransporter (TC 2.A.1.14) family.</text>
</comment>
<gene>
    <name evidence="27" type="ORF">CB5_LOCUS6320</name>
</gene>
<evidence type="ECO:0000256" key="2">
    <source>
        <dbReference type="ARBA" id="ARBA00004173"/>
    </source>
</evidence>
<keyword evidence="10" id="KW-0479">Metal-binding</keyword>
<dbReference type="InterPro" id="IPR036259">
    <property type="entry name" value="MFS_trans_sf"/>
</dbReference>
<evidence type="ECO:0000256" key="1">
    <source>
        <dbReference type="ARBA" id="ARBA00001947"/>
    </source>
</evidence>
<sequence length="1087" mass="120239">MATASLITRRSVLLLSSCPFPAPPRFSLQTLTLTLTLTPFFSRLKSPRSKRTPILSLSISSSAYAFAANNGVANGVTNGAPMESKPSTELHLYNTMTKQKELFRARVPGKVGMYVCGVTPYDLSHIGHARVYVTFDVLYRYLQYLGYDICYVRNFTDIDDKIIKRANELGENPLSLSSRFCDEFLSDMAYLQCLPPSFEPRVTDHINQIINMIKQILLNGYAYVIEGDVYFLVEKFSAYGRLSGRKLEDNAPGERVEVDERKKNPADFSLWKSAKEGEPSWDSPWGKGRPGWHIECSAMSATYLGHSFDIHGGGDDLKFPHHENEIAQSCAACSKSNISYWIHNGFVKVKGDKMSKSKGNFITIREISKSSQVIEDHHPLALRFFLLGTHYKSPVTYEDAQIYIASERLFYIYQTLHDCEENLGRQDRSIPEDSLPGDVLDCIRNLRRDFEKSMSDDLHTPVVLAALSEPLKIINDLLHTRKGKKRELRFESLYALEKEVRSVLSVLGLMPPSYHEALQILREKALKRASLTEEQVIQKIEERTSARENKEYERSDEIRKELADAGIALMDGPDGTAWRPAVPPRVLQQLRPPPPPLPIPTPSLREQNPNPNPNLNPSGRLRLPSSRRRRGWRLGFRREGSGGGGEEVRIERGGGAVAGVEKGSIVEGDDGVKDEEDEGEEEGCEGFEYKYELKWPPWEGLPERYKLIGTTSLAFVICNMDKVNLSVAIIPMSHQFGWNSSTAGLVQSSFFWGYALSQLPGGWLSKLFGGRKVLEVGVLAWSLATILVPLVAGFMPGLFCQGFWYVGIGEGVSPSAATDLVARQERSRAVAVVFGGLSIGSVLGLLFAPPIIQNLGWESVFYIFGLLGIGWCLGFELVKEGQSLLDGNGILSLGQKPLGTNGHILSTMSSKKSFDASLNDLVDSLKVSILPSLGSILVTSIAAPFADNLISSGVKTTKVRKICQTIAFLSPATFMMLSSVDLGLPPWEVVAFLTSGLALSSFALSGRLYCTHQDISREYASILLGITNTIGAVPGIIGVALTGYLLDSTHSWSLSLFAPSIFFYLTGTVVWLLFASSEPQEFSRRDS</sequence>
<dbReference type="GO" id="GO:0004817">
    <property type="term" value="F:cysteine-tRNA ligase activity"/>
    <property type="evidence" value="ECO:0007669"/>
    <property type="project" value="UniProtKB-EC"/>
</dbReference>
<evidence type="ECO:0000256" key="3">
    <source>
        <dbReference type="ARBA" id="ARBA00004508"/>
    </source>
</evidence>
<dbReference type="InterPro" id="IPR015273">
    <property type="entry name" value="Cys-tRNA-synt_Ia_DALR"/>
</dbReference>
<dbReference type="SUPFAM" id="SSF103473">
    <property type="entry name" value="MFS general substrate transporter"/>
    <property type="match status" value="1"/>
</dbReference>
<evidence type="ECO:0000256" key="23">
    <source>
        <dbReference type="ARBA" id="ARBA00056254"/>
    </source>
</evidence>
<dbReference type="CDD" id="cd17380">
    <property type="entry name" value="MFS_SLC17A9_like"/>
    <property type="match status" value="1"/>
</dbReference>
<dbReference type="InterPro" id="IPR011701">
    <property type="entry name" value="MFS"/>
</dbReference>
<dbReference type="FunFam" id="1.20.120.1910:FF:000003">
    <property type="entry name" value="Cysteine--tRNA ligase CPS1, chloroplastic/mitochondrial"/>
    <property type="match status" value="1"/>
</dbReference>
<dbReference type="SUPFAM" id="SSF47323">
    <property type="entry name" value="Anticodon-binding domain of a subclass of class I aminoacyl-tRNA synthetases"/>
    <property type="match status" value="1"/>
</dbReference>
<comment type="catalytic activity">
    <reaction evidence="22">
        <text>tRNA(Cys) + L-cysteine + ATP = L-cysteinyl-tRNA(Cys) + AMP + diphosphate</text>
        <dbReference type="Rhea" id="RHEA:17773"/>
        <dbReference type="Rhea" id="RHEA-COMP:9661"/>
        <dbReference type="Rhea" id="RHEA-COMP:9679"/>
        <dbReference type="ChEBI" id="CHEBI:30616"/>
        <dbReference type="ChEBI" id="CHEBI:33019"/>
        <dbReference type="ChEBI" id="CHEBI:35235"/>
        <dbReference type="ChEBI" id="CHEBI:78442"/>
        <dbReference type="ChEBI" id="CHEBI:78517"/>
        <dbReference type="ChEBI" id="CHEBI:456215"/>
        <dbReference type="EC" id="6.1.1.16"/>
    </reaction>
</comment>
<proteinExistence type="inferred from homology"/>
<dbReference type="Pfam" id="PF23493">
    <property type="entry name" value="CysS_C"/>
    <property type="match status" value="1"/>
</dbReference>
<comment type="similarity">
    <text evidence="4">Belongs to the class-I aminoacyl-tRNA synthetase family.</text>
</comment>
<dbReference type="GO" id="GO:0005524">
    <property type="term" value="F:ATP binding"/>
    <property type="evidence" value="ECO:0007669"/>
    <property type="project" value="UniProtKB-KW"/>
</dbReference>
<feature type="transmembrane region" description="Helical" evidence="25">
    <location>
        <begin position="827"/>
        <end position="848"/>
    </location>
</feature>
<protein>
    <recommendedName>
        <fullName evidence="5">cysteine--tRNA ligase</fullName>
        <ecNumber evidence="5">6.1.1.16</ecNumber>
    </recommendedName>
    <alternativeName>
        <fullName evidence="21">Cysteinyl-tRNA synthetase</fullName>
    </alternativeName>
</protein>
<feature type="transmembrane region" description="Helical" evidence="25">
    <location>
        <begin position="860"/>
        <end position="878"/>
    </location>
</feature>
<feature type="domain" description="Major facilitator superfamily (MFS) profile" evidence="26">
    <location>
        <begin position="707"/>
        <end position="1087"/>
    </location>
</feature>
<feature type="transmembrane region" description="Helical" evidence="25">
    <location>
        <begin position="1022"/>
        <end position="1046"/>
    </location>
</feature>
<dbReference type="PROSITE" id="PS50850">
    <property type="entry name" value="MFS"/>
    <property type="match status" value="1"/>
</dbReference>
<dbReference type="SMART" id="SM00840">
    <property type="entry name" value="DALR_2"/>
    <property type="match status" value="1"/>
</dbReference>
<dbReference type="FunFam" id="1.20.1250.20:FF:000213">
    <property type="entry name" value="Probable anion transporter 6, chloroplastic"/>
    <property type="match status" value="1"/>
</dbReference>